<keyword evidence="2" id="KW-1185">Reference proteome</keyword>
<gene>
    <name evidence="1" type="ORF">SARC_17059</name>
</gene>
<reference evidence="1 2" key="1">
    <citation type="submission" date="2011-02" db="EMBL/GenBank/DDBJ databases">
        <title>The Genome Sequence of Sphaeroforma arctica JP610.</title>
        <authorList>
            <consortium name="The Broad Institute Genome Sequencing Platform"/>
            <person name="Russ C."/>
            <person name="Cuomo C."/>
            <person name="Young S.K."/>
            <person name="Zeng Q."/>
            <person name="Gargeya S."/>
            <person name="Alvarado L."/>
            <person name="Berlin A."/>
            <person name="Chapman S.B."/>
            <person name="Chen Z."/>
            <person name="Freedman E."/>
            <person name="Gellesch M."/>
            <person name="Goldberg J."/>
            <person name="Griggs A."/>
            <person name="Gujja S."/>
            <person name="Heilman E."/>
            <person name="Heiman D."/>
            <person name="Howarth C."/>
            <person name="Mehta T."/>
            <person name="Neiman D."/>
            <person name="Pearson M."/>
            <person name="Roberts A."/>
            <person name="Saif S."/>
            <person name="Shea T."/>
            <person name="Shenoy N."/>
            <person name="Sisk P."/>
            <person name="Stolte C."/>
            <person name="Sykes S."/>
            <person name="White J."/>
            <person name="Yandava C."/>
            <person name="Burger G."/>
            <person name="Gray M.W."/>
            <person name="Holland P.W.H."/>
            <person name="King N."/>
            <person name="Lang F.B.F."/>
            <person name="Roger A.J."/>
            <person name="Ruiz-Trillo I."/>
            <person name="Haas B."/>
            <person name="Nusbaum C."/>
            <person name="Birren B."/>
        </authorList>
    </citation>
    <scope>NUCLEOTIDE SEQUENCE [LARGE SCALE GENOMIC DNA]</scope>
    <source>
        <strain evidence="1 2">JP610</strain>
    </source>
</reference>
<dbReference type="GeneID" id="25917563"/>
<feature type="non-terminal residue" evidence="1">
    <location>
        <position position="1"/>
    </location>
</feature>
<proteinExistence type="predicted"/>
<dbReference type="AlphaFoldDB" id="A0A0L0F2L3"/>
<dbReference type="RefSeq" id="XP_014144315.1">
    <property type="nucleotide sequence ID" value="XM_014288840.1"/>
</dbReference>
<dbReference type="EMBL" id="KQ251224">
    <property type="protein sequence ID" value="KNC70413.1"/>
    <property type="molecule type" value="Genomic_DNA"/>
</dbReference>
<protein>
    <submittedName>
        <fullName evidence="1">Uncharacterized protein</fullName>
    </submittedName>
</protein>
<sequence>PRKSPTGFIMITIKGRRLVSEPRSITTTEAQSSGAQVIQQQCIVYMQDVALLSDVRICVVCNNPAHGSCSNEKFDRTIGVSQFTCNICLNCIFCNQPTSAAHACAICDRSQH</sequence>
<evidence type="ECO:0000313" key="2">
    <source>
        <dbReference type="Proteomes" id="UP000054560"/>
    </source>
</evidence>
<evidence type="ECO:0000313" key="1">
    <source>
        <dbReference type="EMBL" id="KNC70413.1"/>
    </source>
</evidence>
<dbReference type="Proteomes" id="UP000054560">
    <property type="component" value="Unassembled WGS sequence"/>
</dbReference>
<organism evidence="1 2">
    <name type="scientific">Sphaeroforma arctica JP610</name>
    <dbReference type="NCBI Taxonomy" id="667725"/>
    <lineage>
        <taxon>Eukaryota</taxon>
        <taxon>Ichthyosporea</taxon>
        <taxon>Ichthyophonida</taxon>
        <taxon>Sphaeroforma</taxon>
    </lineage>
</organism>
<name>A0A0L0F2L3_9EUKA</name>
<accession>A0A0L0F2L3</accession>